<organism evidence="3">
    <name type="scientific">Candidatus Kentrum sp. FM</name>
    <dbReference type="NCBI Taxonomy" id="2126340"/>
    <lineage>
        <taxon>Bacteria</taxon>
        <taxon>Pseudomonadati</taxon>
        <taxon>Pseudomonadota</taxon>
        <taxon>Gammaproteobacteria</taxon>
        <taxon>Candidatus Kentrum</taxon>
    </lineage>
</organism>
<dbReference type="AlphaFoldDB" id="A0A450SF63"/>
<evidence type="ECO:0000313" key="3">
    <source>
        <dbReference type="EMBL" id="VFJ51450.1"/>
    </source>
</evidence>
<evidence type="ECO:0000256" key="1">
    <source>
        <dbReference type="SAM" id="MobiDB-lite"/>
    </source>
</evidence>
<dbReference type="EMBL" id="CAADFL010000006">
    <property type="protein sequence ID" value="VFK05878.1"/>
    <property type="molecule type" value="Genomic_DNA"/>
</dbReference>
<reference evidence="3" key="1">
    <citation type="submission" date="2019-02" db="EMBL/GenBank/DDBJ databases">
        <authorList>
            <person name="Gruber-Vodicka R. H."/>
            <person name="Seah K. B. B."/>
        </authorList>
    </citation>
    <scope>NUCLEOTIDE SEQUENCE</scope>
    <source>
        <strain evidence="3">BECK_BZ163</strain>
        <strain evidence="4">BECK_BZ164</strain>
        <strain evidence="2">BECK_BZ165</strain>
    </source>
</reference>
<feature type="region of interest" description="Disordered" evidence="1">
    <location>
        <begin position="67"/>
        <end position="86"/>
    </location>
</feature>
<evidence type="ECO:0000313" key="2">
    <source>
        <dbReference type="EMBL" id="VFJ45257.1"/>
    </source>
</evidence>
<gene>
    <name evidence="3" type="ORF">BECKFM1743A_GA0114220_100942</name>
    <name evidence="4" type="ORF">BECKFM1743B_GA0114221_100062</name>
    <name evidence="2" type="ORF">BECKFM1743C_GA0114222_100232</name>
</gene>
<name>A0A450SF63_9GAMM</name>
<feature type="region of interest" description="Disordered" evidence="1">
    <location>
        <begin position="30"/>
        <end position="49"/>
    </location>
</feature>
<evidence type="ECO:0008006" key="5">
    <source>
        <dbReference type="Google" id="ProtNLM"/>
    </source>
</evidence>
<sequence length="86" mass="9757">MTLQEKIRTHTERLPENVQQEILAFIQSIESRHRQPKEDIDSPLEPTSSHPVSALDLALTHGLVGYLEDGPMDLSTNRNYLQGYGE</sequence>
<feature type="compositionally biased region" description="Basic and acidic residues" evidence="1">
    <location>
        <begin position="30"/>
        <end position="40"/>
    </location>
</feature>
<dbReference type="EMBL" id="CAADFA010000023">
    <property type="protein sequence ID" value="VFJ45257.1"/>
    <property type="molecule type" value="Genomic_DNA"/>
</dbReference>
<protein>
    <recommendedName>
        <fullName evidence="5">DUF2281 domain-containing protein</fullName>
    </recommendedName>
</protein>
<accession>A0A450SF63</accession>
<proteinExistence type="predicted"/>
<evidence type="ECO:0000313" key="4">
    <source>
        <dbReference type="EMBL" id="VFK05878.1"/>
    </source>
</evidence>
<dbReference type="EMBL" id="CAADEZ010000094">
    <property type="protein sequence ID" value="VFJ51450.1"/>
    <property type="molecule type" value="Genomic_DNA"/>
</dbReference>